<reference evidence="2" key="1">
    <citation type="submission" date="2020-01" db="EMBL/GenBank/DDBJ databases">
        <title>'Steroidobacter agaridevorans' sp. nov., agar-degrading bacteria isolated from rhizosphere soils.</title>
        <authorList>
            <person name="Ikenaga M."/>
            <person name="Kataoka M."/>
            <person name="Murouchi A."/>
            <person name="Katsuragi S."/>
            <person name="Sakai M."/>
        </authorList>
    </citation>
    <scope>NUCLEOTIDE SEQUENCE [LARGE SCALE GENOMIC DNA]</scope>
    <source>
        <strain evidence="2">YU21-B</strain>
    </source>
</reference>
<name>A0A829YCW5_9GAMM</name>
<keyword evidence="2" id="KW-1185">Reference proteome</keyword>
<dbReference type="EMBL" id="BLJN01000002">
    <property type="protein sequence ID" value="GFE80678.1"/>
    <property type="molecule type" value="Genomic_DNA"/>
</dbReference>
<sequence>MNCARTDLSAKLVTLDQVADAALTGPAQARYTAYRDALIADGQDGEQVVQTLWLFLWNLSEGRSVNGVH</sequence>
<accession>A0A829YCW5</accession>
<protein>
    <submittedName>
        <fullName evidence="1">Uncharacterized protein</fullName>
    </submittedName>
</protein>
<proteinExistence type="predicted"/>
<dbReference type="RefSeq" id="WP_161812334.1">
    <property type="nucleotide sequence ID" value="NZ_BLJN01000002.1"/>
</dbReference>
<dbReference type="AlphaFoldDB" id="A0A829YCW5"/>
<organism evidence="1 2">
    <name type="scientific">Steroidobacter agaridevorans</name>
    <dbReference type="NCBI Taxonomy" id="2695856"/>
    <lineage>
        <taxon>Bacteria</taxon>
        <taxon>Pseudomonadati</taxon>
        <taxon>Pseudomonadota</taxon>
        <taxon>Gammaproteobacteria</taxon>
        <taxon>Steroidobacterales</taxon>
        <taxon>Steroidobacteraceae</taxon>
        <taxon>Steroidobacter</taxon>
    </lineage>
</organism>
<gene>
    <name evidence="1" type="ORF">GCM10011487_26780</name>
</gene>
<evidence type="ECO:0000313" key="2">
    <source>
        <dbReference type="Proteomes" id="UP000445000"/>
    </source>
</evidence>
<comment type="caution">
    <text evidence="1">The sequence shown here is derived from an EMBL/GenBank/DDBJ whole genome shotgun (WGS) entry which is preliminary data.</text>
</comment>
<dbReference type="Proteomes" id="UP000445000">
    <property type="component" value="Unassembled WGS sequence"/>
</dbReference>
<evidence type="ECO:0000313" key="1">
    <source>
        <dbReference type="EMBL" id="GFE80678.1"/>
    </source>
</evidence>